<keyword evidence="12" id="KW-0324">Glycolysis</keyword>
<dbReference type="UniPathway" id="UPA00115">
    <property type="reaction ID" value="UER00414"/>
</dbReference>
<comment type="subcellular location">
    <subcellularLocation>
        <location evidence="2 11">Cytoplasm</location>
    </subcellularLocation>
</comment>
<sequence>MTMRLRQLSLAGQAVWLDFVSREFLRKGELQKLIEQDGLTGVTSNPSIFEKAMGHGTDYDASLERFLNQGDAEPVDVYEYLAVEDIQKAAEILRPVYNHLDGKDGYVSLEVSPYLALDTEATLAEARRLWQAVGRSNLMVKVPGTQAGAAAIQQLIAEGINVNVTLLFSRESYRAVAEAYMAGLEARVQAGQDITRLASVASFFISRIDAEIDKKIDQRLQAGAGEDEAALKALKGRVAIANAKLAYADYQAMIRSERWQALAAKGAQPQRLLWASTGTKNPDYPDTLYVDELIGLNTVNTMPPATMDAFRDHGTVQQTITQDLDEAKAVLESVERLGLDLPGITNGLVSSGAQLFADAADNLLGAVGAKRIALLKGNLNHVEYALPADLEQAVEQGLDKARKEGWSRRLWQRDASLWTNQDEAQWGGWLTAAQGSHIDTTALVILSESLKAEGYTDVVLLGMGGSSLGPEVLANTLGTTPEGLRLHVLDSTDPAQIARVRQAVDLAHTLFLVSSKSGSTLEPEILNAYFFELASQALGHEQATLNFIAITDPGSKLEASAKAQGYRTLFYGDPTIGGRYSVLSAFGVVPLSLLGHDVDSFFEILRPMVLSCGPSAPPSINPGVHLGVVLGTAAQTGRDKLTLLASPKIASMGAWLEQLLAESTGKQGKGIIPVDLEPLMAPSQYGHDRLFVYIRVDGDNSALDGQVDALEQAGQPVIRISLMRPDLIGQEFFRWEVATAIAGAVLEINPFDQPDVEASKIKTRALTDEYEKSGQLSTDKPFYSEDTLAFYSDIPLDGESGEAILKAHFARLQPGDYAAMLAYMERNPAHETLLTRIRVLLRDRYRVATVGGFGPRFLHSTGQAYKGGPNNGVFLQITAEPEQDLPIPGRRVSFGVVEAAQAQGDLSVLAERGRRHLRIHIQHGNSEAGLQRIVQLVEAAIA</sequence>
<comment type="catalytic activity">
    <reaction evidence="10 11">
        <text>D-sedoheptulose 7-phosphate + D-glyceraldehyde 3-phosphate = D-erythrose 4-phosphate + beta-D-fructose 6-phosphate</text>
        <dbReference type="Rhea" id="RHEA:17053"/>
        <dbReference type="ChEBI" id="CHEBI:16897"/>
        <dbReference type="ChEBI" id="CHEBI:57483"/>
        <dbReference type="ChEBI" id="CHEBI:57634"/>
        <dbReference type="ChEBI" id="CHEBI:59776"/>
        <dbReference type="EC" id="2.2.1.2"/>
    </reaction>
</comment>
<dbReference type="UniPathway" id="UPA00109">
    <property type="reaction ID" value="UER00181"/>
</dbReference>
<dbReference type="SUPFAM" id="SSF53697">
    <property type="entry name" value="SIS domain"/>
    <property type="match status" value="1"/>
</dbReference>
<dbReference type="GO" id="GO:0006098">
    <property type="term" value="P:pentose-phosphate shunt"/>
    <property type="evidence" value="ECO:0007669"/>
    <property type="project" value="UniProtKB-UniRule"/>
</dbReference>
<keyword evidence="12" id="KW-0413">Isomerase</keyword>
<dbReference type="GO" id="GO:0005737">
    <property type="term" value="C:cytoplasm"/>
    <property type="evidence" value="ECO:0007669"/>
    <property type="project" value="UniProtKB-SubCell"/>
</dbReference>
<evidence type="ECO:0000313" key="14">
    <source>
        <dbReference type="Proteomes" id="UP000316905"/>
    </source>
</evidence>
<evidence type="ECO:0000313" key="13">
    <source>
        <dbReference type="EMBL" id="TWI52307.1"/>
    </source>
</evidence>
<feature type="active site" description="Schiff-base intermediate with substrate" evidence="11">
    <location>
        <position position="141"/>
    </location>
</feature>
<dbReference type="EMBL" id="VLKY01000012">
    <property type="protein sequence ID" value="TWI52307.1"/>
    <property type="molecule type" value="Genomic_DNA"/>
</dbReference>
<dbReference type="InterPro" id="IPR013785">
    <property type="entry name" value="Aldolase_TIM"/>
</dbReference>
<keyword evidence="12" id="KW-0312">Gluconeogenesis</keyword>
<evidence type="ECO:0000256" key="5">
    <source>
        <dbReference type="ARBA" id="ARBA00013151"/>
    </source>
</evidence>
<dbReference type="AlphaFoldDB" id="A0A562Q6D7"/>
<comment type="function">
    <text evidence="1 11">Transaldolase is important for the balance of metabolites in the pentose-phosphate pathway.</text>
</comment>
<dbReference type="Gene3D" id="3.40.50.10490">
    <property type="entry name" value="Glucose-6-phosphate isomerase like protein, domain 1"/>
    <property type="match status" value="3"/>
</dbReference>
<dbReference type="Pfam" id="PF00342">
    <property type="entry name" value="PGI"/>
    <property type="match status" value="1"/>
</dbReference>
<dbReference type="EC" id="2.2.1.2" evidence="5 11"/>
<accession>A0A562Q6D7</accession>
<dbReference type="InterPro" id="IPR035476">
    <property type="entry name" value="SIS_PGI_1"/>
</dbReference>
<dbReference type="HAMAP" id="MF_00493">
    <property type="entry name" value="Transaldolase_2"/>
    <property type="match status" value="1"/>
</dbReference>
<dbReference type="GO" id="GO:0006094">
    <property type="term" value="P:gluconeogenesis"/>
    <property type="evidence" value="ECO:0007669"/>
    <property type="project" value="UniProtKB-KW"/>
</dbReference>
<comment type="catalytic activity">
    <reaction evidence="12">
        <text>alpha-D-glucose 6-phosphate = beta-D-fructose 6-phosphate</text>
        <dbReference type="Rhea" id="RHEA:11816"/>
        <dbReference type="ChEBI" id="CHEBI:57634"/>
        <dbReference type="ChEBI" id="CHEBI:58225"/>
        <dbReference type="EC" id="5.3.1.9"/>
    </reaction>
</comment>
<keyword evidence="14" id="KW-1185">Reference proteome</keyword>
<dbReference type="PROSITE" id="PS51463">
    <property type="entry name" value="P_GLUCOSE_ISOMERASE_3"/>
    <property type="match status" value="1"/>
</dbReference>
<evidence type="ECO:0000256" key="9">
    <source>
        <dbReference type="ARBA" id="ARBA00023270"/>
    </source>
</evidence>
<reference evidence="13 14" key="1">
    <citation type="journal article" date="2015" name="Stand. Genomic Sci.">
        <title>Genomic Encyclopedia of Bacterial and Archaeal Type Strains, Phase III: the genomes of soil and plant-associated and newly described type strains.</title>
        <authorList>
            <person name="Whitman W.B."/>
            <person name="Woyke T."/>
            <person name="Klenk H.P."/>
            <person name="Zhou Y."/>
            <person name="Lilburn T.G."/>
            <person name="Beck B.J."/>
            <person name="De Vos P."/>
            <person name="Vandamme P."/>
            <person name="Eisen J.A."/>
            <person name="Garrity G."/>
            <person name="Hugenholtz P."/>
            <person name="Kyrpides N.C."/>
        </authorList>
    </citation>
    <scope>NUCLEOTIDE SEQUENCE [LARGE SCALE GENOMIC DNA]</scope>
    <source>
        <strain evidence="13 14">CGMCC 1.6858</strain>
    </source>
</reference>
<dbReference type="OrthoDB" id="140919at2"/>
<keyword evidence="7 11" id="KW-0808">Transferase</keyword>
<dbReference type="Gene3D" id="3.20.20.70">
    <property type="entry name" value="Aldolase class I"/>
    <property type="match status" value="1"/>
</dbReference>
<evidence type="ECO:0000256" key="11">
    <source>
        <dbReference type="HAMAP-Rule" id="MF_00493"/>
    </source>
</evidence>
<comment type="similarity">
    <text evidence="4 11">Belongs to the transaldolase family. Type 2 subfamily.</text>
</comment>
<keyword evidence="9 11" id="KW-0704">Schiff base</keyword>
<evidence type="ECO:0000256" key="8">
    <source>
        <dbReference type="ARBA" id="ARBA00023126"/>
    </source>
</evidence>
<evidence type="ECO:0000256" key="4">
    <source>
        <dbReference type="ARBA" id="ARBA00008426"/>
    </source>
</evidence>
<dbReference type="SUPFAM" id="SSF51569">
    <property type="entry name" value="Aldolase"/>
    <property type="match status" value="1"/>
</dbReference>
<comment type="pathway">
    <text evidence="3 11">Carbohydrate degradation; pentose phosphate pathway; D-glyceraldehyde 3-phosphate and beta-D-fructose 6-phosphate from D-ribose 5-phosphate and D-xylulose 5-phosphate (non-oxidative stage): step 2/3.</text>
</comment>
<evidence type="ECO:0000256" key="3">
    <source>
        <dbReference type="ARBA" id="ARBA00004857"/>
    </source>
</evidence>
<comment type="caution">
    <text evidence="13">The sequence shown here is derived from an EMBL/GenBank/DDBJ whole genome shotgun (WGS) entry which is preliminary data.</text>
</comment>
<dbReference type="PANTHER" id="PTHR10683:SF31">
    <property type="entry name" value="TRANSALDOLASE"/>
    <property type="match status" value="1"/>
</dbReference>
<proteinExistence type="inferred from homology"/>
<dbReference type="CDD" id="cd05015">
    <property type="entry name" value="SIS_PGI_1"/>
    <property type="match status" value="1"/>
</dbReference>
<name>A0A562Q6D7_9PSED</name>
<evidence type="ECO:0000256" key="2">
    <source>
        <dbReference type="ARBA" id="ARBA00004496"/>
    </source>
</evidence>
<keyword evidence="8 11" id="KW-0570">Pentose shunt</keyword>
<dbReference type="NCBIfam" id="NF002881">
    <property type="entry name" value="PRK03343.1"/>
    <property type="match status" value="1"/>
</dbReference>
<dbReference type="GO" id="GO:0097367">
    <property type="term" value="F:carbohydrate derivative binding"/>
    <property type="evidence" value="ECO:0007669"/>
    <property type="project" value="InterPro"/>
</dbReference>
<dbReference type="NCBIfam" id="TIGR00876">
    <property type="entry name" value="tal_mycobact"/>
    <property type="match status" value="1"/>
</dbReference>
<evidence type="ECO:0000256" key="1">
    <source>
        <dbReference type="ARBA" id="ARBA00003518"/>
    </source>
</evidence>
<evidence type="ECO:0000256" key="10">
    <source>
        <dbReference type="ARBA" id="ARBA00048810"/>
    </source>
</evidence>
<dbReference type="InterPro" id="IPR001672">
    <property type="entry name" value="G6P_Isomerase"/>
</dbReference>
<comment type="pathway">
    <text evidence="12">Carbohydrate degradation; glycolysis; D-glyceraldehyde 3-phosphate and glycerone phosphate from D-glucose: step 2/4.</text>
</comment>
<dbReference type="InterPro" id="IPR004732">
    <property type="entry name" value="Transaldolase_2"/>
</dbReference>
<dbReference type="RefSeq" id="WP_145144100.1">
    <property type="nucleotide sequence ID" value="NZ_VLKY01000012.1"/>
</dbReference>
<dbReference type="PANTHER" id="PTHR10683">
    <property type="entry name" value="TRANSALDOLASE"/>
    <property type="match status" value="1"/>
</dbReference>
<dbReference type="PRINTS" id="PR00662">
    <property type="entry name" value="G6PISOMERASE"/>
</dbReference>
<dbReference type="Proteomes" id="UP000316905">
    <property type="component" value="Unassembled WGS sequence"/>
</dbReference>
<dbReference type="GO" id="GO:0004801">
    <property type="term" value="F:transaldolase activity"/>
    <property type="evidence" value="ECO:0007669"/>
    <property type="project" value="UniProtKB-UniRule"/>
</dbReference>
<dbReference type="InterPro" id="IPR046348">
    <property type="entry name" value="SIS_dom_sf"/>
</dbReference>
<dbReference type="InterPro" id="IPR018225">
    <property type="entry name" value="Transaldolase_AS"/>
</dbReference>
<gene>
    <name evidence="11" type="primary">tal</name>
    <name evidence="13" type="ORF">IQ22_03450</name>
</gene>
<comment type="similarity">
    <text evidence="12">Belongs to the GPI family.</text>
</comment>
<evidence type="ECO:0000256" key="7">
    <source>
        <dbReference type="ARBA" id="ARBA00022679"/>
    </source>
</evidence>
<dbReference type="NCBIfam" id="NF007080">
    <property type="entry name" value="PRK09533.1"/>
    <property type="match status" value="1"/>
</dbReference>
<dbReference type="GO" id="GO:0006096">
    <property type="term" value="P:glycolytic process"/>
    <property type="evidence" value="ECO:0007669"/>
    <property type="project" value="UniProtKB-UniPathway"/>
</dbReference>
<dbReference type="PROSITE" id="PS01054">
    <property type="entry name" value="TRANSALDOLASE_1"/>
    <property type="match status" value="1"/>
</dbReference>
<organism evidence="13 14">
    <name type="scientific">Pseudomonas duriflava</name>
    <dbReference type="NCBI Taxonomy" id="459528"/>
    <lineage>
        <taxon>Bacteria</taxon>
        <taxon>Pseudomonadati</taxon>
        <taxon>Pseudomonadota</taxon>
        <taxon>Gammaproteobacteria</taxon>
        <taxon>Pseudomonadales</taxon>
        <taxon>Pseudomonadaceae</taxon>
        <taxon>Pseudomonas</taxon>
    </lineage>
</organism>
<keyword evidence="6 11" id="KW-0963">Cytoplasm</keyword>
<dbReference type="GO" id="GO:0004347">
    <property type="term" value="F:glucose-6-phosphate isomerase activity"/>
    <property type="evidence" value="ECO:0007669"/>
    <property type="project" value="UniProtKB-EC"/>
</dbReference>
<evidence type="ECO:0000256" key="6">
    <source>
        <dbReference type="ARBA" id="ARBA00022490"/>
    </source>
</evidence>
<evidence type="ECO:0000256" key="12">
    <source>
        <dbReference type="RuleBase" id="RU000612"/>
    </source>
</evidence>
<dbReference type="CDD" id="cd00955">
    <property type="entry name" value="Transaldolase_like"/>
    <property type="match status" value="1"/>
</dbReference>
<dbReference type="InterPro" id="IPR001585">
    <property type="entry name" value="TAL/FSA"/>
</dbReference>
<protein>
    <recommendedName>
        <fullName evidence="5 11">Transaldolase</fullName>
        <ecNumber evidence="5 11">2.2.1.2</ecNumber>
    </recommendedName>
</protein>
<dbReference type="Pfam" id="PF00923">
    <property type="entry name" value="TAL_FSA"/>
    <property type="match status" value="1"/>
</dbReference>